<sequence>MKYQYHHVGIPVTEPRSGERYSSVMDMYTSGGELPGRIQYHRFGPNCPLHRLIQTQPHIAYKVGSIDEAINGKHVLLEPYFPLKNFRVAMVEEHGAIIEFIETSLSEDEIWDESKHQDSMLYPKKNKAVQIRL</sequence>
<dbReference type="PATRIC" id="fig|40335.7.peg.2771"/>
<protein>
    <submittedName>
        <fullName evidence="1">Uncharacterized protein</fullName>
    </submittedName>
</protein>
<accession>A0A0W0ZQC5</accession>
<dbReference type="STRING" id="40335.Ltuc_2593"/>
<dbReference type="EMBL" id="LNZA01000008">
    <property type="protein sequence ID" value="KTD71234.1"/>
    <property type="molecule type" value="Genomic_DNA"/>
</dbReference>
<dbReference type="Proteomes" id="UP000054693">
    <property type="component" value="Unassembled WGS sequence"/>
</dbReference>
<dbReference type="AlphaFoldDB" id="A0A0W0ZQC5"/>
<comment type="caution">
    <text evidence="1">The sequence shown here is derived from an EMBL/GenBank/DDBJ whole genome shotgun (WGS) entry which is preliminary data.</text>
</comment>
<evidence type="ECO:0000313" key="2">
    <source>
        <dbReference type="Proteomes" id="UP000054693"/>
    </source>
</evidence>
<dbReference type="OrthoDB" id="1986818at2"/>
<keyword evidence="2" id="KW-1185">Reference proteome</keyword>
<gene>
    <name evidence="1" type="ORF">Ltuc_2593</name>
</gene>
<evidence type="ECO:0000313" key="1">
    <source>
        <dbReference type="EMBL" id="KTD71234.1"/>
    </source>
</evidence>
<organism evidence="1 2">
    <name type="scientific">Legionella tucsonensis</name>
    <dbReference type="NCBI Taxonomy" id="40335"/>
    <lineage>
        <taxon>Bacteria</taxon>
        <taxon>Pseudomonadati</taxon>
        <taxon>Pseudomonadota</taxon>
        <taxon>Gammaproteobacteria</taxon>
        <taxon>Legionellales</taxon>
        <taxon>Legionellaceae</taxon>
        <taxon>Legionella</taxon>
    </lineage>
</organism>
<proteinExistence type="predicted"/>
<reference evidence="1 2" key="1">
    <citation type="submission" date="2015-11" db="EMBL/GenBank/DDBJ databases">
        <title>Genomic analysis of 38 Legionella species identifies large and diverse effector repertoires.</title>
        <authorList>
            <person name="Burstein D."/>
            <person name="Amaro F."/>
            <person name="Zusman T."/>
            <person name="Lifshitz Z."/>
            <person name="Cohen O."/>
            <person name="Gilbert J.A."/>
            <person name="Pupko T."/>
            <person name="Shuman H.A."/>
            <person name="Segal G."/>
        </authorList>
    </citation>
    <scope>NUCLEOTIDE SEQUENCE [LARGE SCALE GENOMIC DNA]</scope>
    <source>
        <strain evidence="1 2">ATCC 49180</strain>
    </source>
</reference>
<name>A0A0W0ZQC5_9GAMM</name>
<dbReference type="RefSeq" id="WP_058521805.1">
    <property type="nucleotide sequence ID" value="NZ_CAAAIP010000002.1"/>
</dbReference>